<feature type="region of interest" description="Disordered" evidence="1">
    <location>
        <begin position="93"/>
        <end position="133"/>
    </location>
</feature>
<reference evidence="3" key="1">
    <citation type="submission" date="2021-01" db="UniProtKB">
        <authorList>
            <consortium name="EnsemblPlants"/>
        </authorList>
    </citation>
    <scope>IDENTIFICATION</scope>
</reference>
<feature type="compositionally biased region" description="Pro residues" evidence="1">
    <location>
        <begin position="98"/>
        <end position="107"/>
    </location>
</feature>
<dbReference type="EnsemblPlants" id="Kaladp0515s0222.1.v1.1">
    <property type="protein sequence ID" value="Kaladp0515s0222.1.v1.1.CDS.1"/>
    <property type="gene ID" value="Kaladp0515s0222.v1.1"/>
</dbReference>
<keyword evidence="2" id="KW-0812">Transmembrane</keyword>
<evidence type="ECO:0000313" key="3">
    <source>
        <dbReference type="EnsemblPlants" id="Kaladp0515s0222.1.v1.1.CDS.1"/>
    </source>
</evidence>
<dbReference type="OMA" id="STYHPKQ"/>
<dbReference type="Proteomes" id="UP000594263">
    <property type="component" value="Unplaced"/>
</dbReference>
<dbReference type="PANTHER" id="PTHR36801:SF3">
    <property type="entry name" value="OS06G0150300 PROTEIN"/>
    <property type="match status" value="1"/>
</dbReference>
<sequence length="241" mass="26383">MRRSSIFRTRDEIQHSHEFFCLAFMCLAITATLAIISALCGTRLRRKNKSPDPQPDTAQTASPPQGSSPPPDAAQAQPPKNLEFNSADRMSVDVQDPLPLPLPPPPARRQLSGSVSQSMRHKSSGGEAGSKLSCMSMKVGGRSLSMSMRWSRKDAAGQKMRAKLEKEESVWMKTIILGEKCKVADDEDDAVIFAERGVKVTAYHPKAPTSLPVSRTSSYIDPDAIPSRASNVLEKDFTNEN</sequence>
<keyword evidence="2" id="KW-1133">Transmembrane helix</keyword>
<evidence type="ECO:0000256" key="2">
    <source>
        <dbReference type="SAM" id="Phobius"/>
    </source>
</evidence>
<keyword evidence="4" id="KW-1185">Reference proteome</keyword>
<name>A0A7N0VE09_KALFE</name>
<dbReference type="Gramene" id="Kaladp0515s0222.1.v1.1">
    <property type="protein sequence ID" value="Kaladp0515s0222.1.v1.1.CDS.1"/>
    <property type="gene ID" value="Kaladp0515s0222.v1.1"/>
</dbReference>
<feature type="region of interest" description="Disordered" evidence="1">
    <location>
        <begin position="206"/>
        <end position="225"/>
    </location>
</feature>
<protein>
    <submittedName>
        <fullName evidence="3">Uncharacterized protein</fullName>
    </submittedName>
</protein>
<evidence type="ECO:0000256" key="1">
    <source>
        <dbReference type="SAM" id="MobiDB-lite"/>
    </source>
</evidence>
<feature type="transmembrane region" description="Helical" evidence="2">
    <location>
        <begin position="20"/>
        <end position="39"/>
    </location>
</feature>
<accession>A0A7N0VE09</accession>
<proteinExistence type="predicted"/>
<keyword evidence="2" id="KW-0472">Membrane</keyword>
<evidence type="ECO:0000313" key="4">
    <source>
        <dbReference type="Proteomes" id="UP000594263"/>
    </source>
</evidence>
<dbReference type="PANTHER" id="PTHR36801">
    <property type="entry name" value="OS06G0150200 PROTEIN"/>
    <property type="match status" value="1"/>
</dbReference>
<dbReference type="AlphaFoldDB" id="A0A7N0VE09"/>
<feature type="region of interest" description="Disordered" evidence="1">
    <location>
        <begin position="47"/>
        <end position="79"/>
    </location>
</feature>
<organism evidence="3 4">
    <name type="scientific">Kalanchoe fedtschenkoi</name>
    <name type="common">Lavender scallops</name>
    <name type="synonym">South American air plant</name>
    <dbReference type="NCBI Taxonomy" id="63787"/>
    <lineage>
        <taxon>Eukaryota</taxon>
        <taxon>Viridiplantae</taxon>
        <taxon>Streptophyta</taxon>
        <taxon>Embryophyta</taxon>
        <taxon>Tracheophyta</taxon>
        <taxon>Spermatophyta</taxon>
        <taxon>Magnoliopsida</taxon>
        <taxon>eudicotyledons</taxon>
        <taxon>Gunneridae</taxon>
        <taxon>Pentapetalae</taxon>
        <taxon>Saxifragales</taxon>
        <taxon>Crassulaceae</taxon>
        <taxon>Kalanchoe</taxon>
    </lineage>
</organism>